<dbReference type="InterPro" id="IPR029119">
    <property type="entry name" value="MutY_C"/>
</dbReference>
<evidence type="ECO:0000256" key="7">
    <source>
        <dbReference type="ARBA" id="ARBA00022723"/>
    </source>
</evidence>
<keyword evidence="10 14" id="KW-0408">Iron</keyword>
<dbReference type="SMART" id="SM00478">
    <property type="entry name" value="ENDO3c"/>
    <property type="match status" value="1"/>
</dbReference>
<sequence length="359" mass="40078">MRDFGIVPTEMSGTLLQWYDQHAREMPWRVPPSERLRGVAPDPYRIWLSEVMLQQTTVAAVRDYFMRFTTRWPKVTDLAAAADEDVMAEWAGLGYYARARNLLKCARVVADDHGGVFPDSYDGLIALPGIGPYTAAAIASIAFDRSETVLDGNVERVMARLHDCHEPLPGSKPVLKDYASHLTPDTRPGDYAQAVMDLGATICTPKSPACGICPWLSPCQARKSGTASELPKKTPKAPKPTRYGHIYLARSEAGDWLLERRPDKGLLGGMLCWPTSEWGDAPTDSPPFAAEWQELGAEVRHTFTHFHLILRVHTAKLPEDYHPDAPRLMVSRHQFDPKDMPTVMRKAFKICRTDKGLGL</sequence>
<keyword evidence="8 14" id="KW-0227">DNA damage</keyword>
<dbReference type="InterPro" id="IPR004036">
    <property type="entry name" value="Endonuclease-III-like_CS2"/>
</dbReference>
<dbReference type="GO" id="GO:0032357">
    <property type="term" value="F:oxidized purine DNA binding"/>
    <property type="evidence" value="ECO:0007669"/>
    <property type="project" value="TreeGrafter"/>
</dbReference>
<comment type="similarity">
    <text evidence="3 14">Belongs to the Nth/MutY family.</text>
</comment>
<dbReference type="GO" id="GO:0000701">
    <property type="term" value="F:purine-specific mismatch base pair DNA N-glycosylase activity"/>
    <property type="evidence" value="ECO:0007669"/>
    <property type="project" value="UniProtKB-EC"/>
</dbReference>
<dbReference type="GO" id="GO:0035485">
    <property type="term" value="F:adenine/guanine mispair binding"/>
    <property type="evidence" value="ECO:0007669"/>
    <property type="project" value="TreeGrafter"/>
</dbReference>
<dbReference type="GO" id="GO:0006298">
    <property type="term" value="P:mismatch repair"/>
    <property type="evidence" value="ECO:0007669"/>
    <property type="project" value="TreeGrafter"/>
</dbReference>
<dbReference type="FunFam" id="1.10.340.30:FF:000002">
    <property type="entry name" value="Adenine DNA glycosylase"/>
    <property type="match status" value="1"/>
</dbReference>
<evidence type="ECO:0000256" key="2">
    <source>
        <dbReference type="ARBA" id="ARBA00002933"/>
    </source>
</evidence>
<evidence type="ECO:0000256" key="4">
    <source>
        <dbReference type="ARBA" id="ARBA00012045"/>
    </source>
</evidence>
<dbReference type="PROSITE" id="PS01155">
    <property type="entry name" value="ENDONUCLEASE_III_2"/>
    <property type="match status" value="1"/>
</dbReference>
<evidence type="ECO:0000256" key="1">
    <source>
        <dbReference type="ARBA" id="ARBA00000843"/>
    </source>
</evidence>
<evidence type="ECO:0000256" key="6">
    <source>
        <dbReference type="ARBA" id="ARBA00022485"/>
    </source>
</evidence>
<keyword evidence="9" id="KW-0378">Hydrolase</keyword>
<dbReference type="CDD" id="cd03431">
    <property type="entry name" value="NUDIX_DNA_Glycosylase_C-MutY"/>
    <property type="match status" value="1"/>
</dbReference>
<evidence type="ECO:0000256" key="9">
    <source>
        <dbReference type="ARBA" id="ARBA00022801"/>
    </source>
</evidence>
<dbReference type="Pfam" id="PF00633">
    <property type="entry name" value="HHH"/>
    <property type="match status" value="1"/>
</dbReference>
<keyword evidence="6" id="KW-0004">4Fe-4S</keyword>
<dbReference type="EC" id="3.2.2.31" evidence="4 14"/>
<dbReference type="GO" id="GO:0046872">
    <property type="term" value="F:metal ion binding"/>
    <property type="evidence" value="ECO:0007669"/>
    <property type="project" value="UniProtKB-UniRule"/>
</dbReference>
<accession>A0A844AKE9</accession>
<comment type="function">
    <text evidence="2">Adenine glycosylase active on G-A mispairs. MutY also corrects error-prone DNA synthesis past GO lesions which are due to the oxidatively damaged form of guanine: 7,8-dihydro-8-oxoguanine (8-oxo-dGTP).</text>
</comment>
<dbReference type="AlphaFoldDB" id="A0A844AKE9"/>
<evidence type="ECO:0000256" key="8">
    <source>
        <dbReference type="ARBA" id="ARBA00022763"/>
    </source>
</evidence>
<comment type="catalytic activity">
    <reaction evidence="1 14">
        <text>Hydrolyzes free adenine bases from 7,8-dihydro-8-oxoguanine:adenine mismatched double-stranded DNA, leaving an apurinic site.</text>
        <dbReference type="EC" id="3.2.2.31"/>
    </reaction>
</comment>
<dbReference type="Proteomes" id="UP000436694">
    <property type="component" value="Unassembled WGS sequence"/>
</dbReference>
<dbReference type="RefSeq" id="WP_153545383.1">
    <property type="nucleotide sequence ID" value="NZ_WIXK01000002.1"/>
</dbReference>
<reference evidence="16 17" key="1">
    <citation type="submission" date="2019-10" db="EMBL/GenBank/DDBJ databases">
        <title>Epibacterium sp. nov., isolated from seawater.</title>
        <authorList>
            <person name="Zhang X."/>
            <person name="Li N."/>
        </authorList>
    </citation>
    <scope>NUCLEOTIDE SEQUENCE [LARGE SCALE GENOMIC DNA]</scope>
    <source>
        <strain evidence="16 17">SM1969</strain>
    </source>
</reference>
<keyword evidence="11" id="KW-0411">Iron-sulfur</keyword>
<dbReference type="EMBL" id="WIXK01000002">
    <property type="protein sequence ID" value="MQY41805.1"/>
    <property type="molecule type" value="Genomic_DNA"/>
</dbReference>
<dbReference type="InterPro" id="IPR023170">
    <property type="entry name" value="HhH_base_excis_C"/>
</dbReference>
<keyword evidence="7" id="KW-0479">Metal-binding</keyword>
<dbReference type="PROSITE" id="PS00764">
    <property type="entry name" value="ENDONUCLEASE_III_1"/>
    <property type="match status" value="1"/>
</dbReference>
<organism evidence="16 17">
    <name type="scientific">Tritonibacter aquimaris</name>
    <dbReference type="NCBI Taxonomy" id="2663379"/>
    <lineage>
        <taxon>Bacteria</taxon>
        <taxon>Pseudomonadati</taxon>
        <taxon>Pseudomonadota</taxon>
        <taxon>Alphaproteobacteria</taxon>
        <taxon>Rhodobacterales</taxon>
        <taxon>Paracoccaceae</taxon>
        <taxon>Tritonibacter</taxon>
    </lineage>
</organism>
<dbReference type="SUPFAM" id="SSF55811">
    <property type="entry name" value="Nudix"/>
    <property type="match status" value="1"/>
</dbReference>
<evidence type="ECO:0000256" key="13">
    <source>
        <dbReference type="ARBA" id="ARBA00023295"/>
    </source>
</evidence>
<dbReference type="Pfam" id="PF14815">
    <property type="entry name" value="NUDIX_4"/>
    <property type="match status" value="1"/>
</dbReference>
<evidence type="ECO:0000256" key="11">
    <source>
        <dbReference type="ARBA" id="ARBA00023014"/>
    </source>
</evidence>
<evidence type="ECO:0000256" key="5">
    <source>
        <dbReference type="ARBA" id="ARBA00022023"/>
    </source>
</evidence>
<name>A0A844AKE9_9RHOB</name>
<comment type="cofactor">
    <cofactor evidence="14">
        <name>[4Fe-4S] cluster</name>
        <dbReference type="ChEBI" id="CHEBI:49883"/>
    </cofactor>
    <text evidence="14">Binds 1 [4Fe-4S] cluster.</text>
</comment>
<dbReference type="PANTHER" id="PTHR42944">
    <property type="entry name" value="ADENINE DNA GLYCOSYLASE"/>
    <property type="match status" value="1"/>
</dbReference>
<dbReference type="Pfam" id="PF00730">
    <property type="entry name" value="HhH-GPD"/>
    <property type="match status" value="1"/>
</dbReference>
<evidence type="ECO:0000313" key="16">
    <source>
        <dbReference type="EMBL" id="MQY41805.1"/>
    </source>
</evidence>
<dbReference type="InterPro" id="IPR003265">
    <property type="entry name" value="HhH-GPD_domain"/>
</dbReference>
<evidence type="ECO:0000256" key="10">
    <source>
        <dbReference type="ARBA" id="ARBA00023004"/>
    </source>
</evidence>
<evidence type="ECO:0000256" key="3">
    <source>
        <dbReference type="ARBA" id="ARBA00008343"/>
    </source>
</evidence>
<dbReference type="Gene3D" id="1.10.340.30">
    <property type="entry name" value="Hypothetical protein, domain 2"/>
    <property type="match status" value="1"/>
</dbReference>
<dbReference type="Gene3D" id="3.90.79.10">
    <property type="entry name" value="Nucleoside Triphosphate Pyrophosphohydrolase"/>
    <property type="match status" value="1"/>
</dbReference>
<protein>
    <recommendedName>
        <fullName evidence="5 14">Adenine DNA glycosylase</fullName>
        <ecNumber evidence="4 14">3.2.2.31</ecNumber>
    </recommendedName>
</protein>
<dbReference type="GO" id="GO:0034039">
    <property type="term" value="F:8-oxo-7,8-dihydroguanine DNA N-glycosylase activity"/>
    <property type="evidence" value="ECO:0007669"/>
    <property type="project" value="TreeGrafter"/>
</dbReference>
<proteinExistence type="inferred from homology"/>
<dbReference type="GO" id="GO:0051539">
    <property type="term" value="F:4 iron, 4 sulfur cluster binding"/>
    <property type="evidence" value="ECO:0007669"/>
    <property type="project" value="UniProtKB-UniRule"/>
</dbReference>
<dbReference type="NCBIfam" id="TIGR01084">
    <property type="entry name" value="mutY"/>
    <property type="match status" value="1"/>
</dbReference>
<dbReference type="InterPro" id="IPR004035">
    <property type="entry name" value="Endouclease-III_FeS-bd_BS"/>
</dbReference>
<dbReference type="CDD" id="cd00056">
    <property type="entry name" value="ENDO3c"/>
    <property type="match status" value="1"/>
</dbReference>
<evidence type="ECO:0000313" key="17">
    <source>
        <dbReference type="Proteomes" id="UP000436694"/>
    </source>
</evidence>
<keyword evidence="12" id="KW-0234">DNA repair</keyword>
<keyword evidence="17" id="KW-1185">Reference proteome</keyword>
<dbReference type="SUPFAM" id="SSF48150">
    <property type="entry name" value="DNA-glycosylase"/>
    <property type="match status" value="1"/>
</dbReference>
<dbReference type="InterPro" id="IPR044298">
    <property type="entry name" value="MIG/MutY"/>
</dbReference>
<dbReference type="PANTHER" id="PTHR42944:SF1">
    <property type="entry name" value="ADENINE DNA GLYCOSYLASE"/>
    <property type="match status" value="1"/>
</dbReference>
<dbReference type="GO" id="GO:0006284">
    <property type="term" value="P:base-excision repair"/>
    <property type="evidence" value="ECO:0007669"/>
    <property type="project" value="UniProtKB-UniRule"/>
</dbReference>
<dbReference type="InterPro" id="IPR011257">
    <property type="entry name" value="DNA_glycosylase"/>
</dbReference>
<dbReference type="InterPro" id="IPR015797">
    <property type="entry name" value="NUDIX_hydrolase-like_dom_sf"/>
</dbReference>
<dbReference type="InterPro" id="IPR005760">
    <property type="entry name" value="A/G_AdeGlyc_MutY"/>
</dbReference>
<dbReference type="InterPro" id="IPR000445">
    <property type="entry name" value="HhH_motif"/>
</dbReference>
<feature type="domain" description="HhH-GPD" evidence="15">
    <location>
        <begin position="52"/>
        <end position="201"/>
    </location>
</feature>
<evidence type="ECO:0000259" key="15">
    <source>
        <dbReference type="SMART" id="SM00478"/>
    </source>
</evidence>
<evidence type="ECO:0000256" key="14">
    <source>
        <dbReference type="RuleBase" id="RU365096"/>
    </source>
</evidence>
<comment type="caution">
    <text evidence="16">The sequence shown here is derived from an EMBL/GenBank/DDBJ whole genome shotgun (WGS) entry which is preliminary data.</text>
</comment>
<gene>
    <name evidence="16" type="primary">mutY</name>
    <name evidence="16" type="ORF">GG681_04075</name>
</gene>
<keyword evidence="13 14" id="KW-0326">Glycosidase</keyword>
<evidence type="ECO:0000256" key="12">
    <source>
        <dbReference type="ARBA" id="ARBA00023204"/>
    </source>
</evidence>
<dbReference type="Gene3D" id="1.10.1670.10">
    <property type="entry name" value="Helix-hairpin-Helix base-excision DNA repair enzymes (C-terminal)"/>
    <property type="match status" value="1"/>
</dbReference>